<protein>
    <submittedName>
        <fullName evidence="2">Uncharacterized protein</fullName>
    </submittedName>
</protein>
<organism evidence="2 3">
    <name type="scientific">Larinioides sclopetarius</name>
    <dbReference type="NCBI Taxonomy" id="280406"/>
    <lineage>
        <taxon>Eukaryota</taxon>
        <taxon>Metazoa</taxon>
        <taxon>Ecdysozoa</taxon>
        <taxon>Arthropoda</taxon>
        <taxon>Chelicerata</taxon>
        <taxon>Arachnida</taxon>
        <taxon>Araneae</taxon>
        <taxon>Araneomorphae</taxon>
        <taxon>Entelegynae</taxon>
        <taxon>Araneoidea</taxon>
        <taxon>Araneidae</taxon>
        <taxon>Larinioides</taxon>
    </lineage>
</organism>
<proteinExistence type="predicted"/>
<dbReference type="Proteomes" id="UP001497382">
    <property type="component" value="Unassembled WGS sequence"/>
</dbReference>
<feature type="signal peptide" evidence="1">
    <location>
        <begin position="1"/>
        <end position="27"/>
    </location>
</feature>
<name>A0AAV2BB35_9ARAC</name>
<evidence type="ECO:0000256" key="1">
    <source>
        <dbReference type="SAM" id="SignalP"/>
    </source>
</evidence>
<accession>A0AAV2BB35</accession>
<gene>
    <name evidence="2" type="ORF">LARSCL_LOCUS17876</name>
</gene>
<evidence type="ECO:0000313" key="3">
    <source>
        <dbReference type="Proteomes" id="UP001497382"/>
    </source>
</evidence>
<comment type="caution">
    <text evidence="2">The sequence shown here is derived from an EMBL/GenBank/DDBJ whole genome shotgun (WGS) entry which is preliminary data.</text>
</comment>
<dbReference type="EMBL" id="CAXIEN010000314">
    <property type="protein sequence ID" value="CAL1292844.1"/>
    <property type="molecule type" value="Genomic_DNA"/>
</dbReference>
<evidence type="ECO:0000313" key="2">
    <source>
        <dbReference type="EMBL" id="CAL1292844.1"/>
    </source>
</evidence>
<sequence length="56" mass="6161">MAFLHRTYCVMVILATIILFLTPNAAAQNATGVLGDVVNAASKYLLNALFYIRLLF</sequence>
<reference evidence="2 3" key="1">
    <citation type="submission" date="2024-04" db="EMBL/GenBank/DDBJ databases">
        <authorList>
            <person name="Rising A."/>
            <person name="Reimegard J."/>
            <person name="Sonavane S."/>
            <person name="Akerstrom W."/>
            <person name="Nylinder S."/>
            <person name="Hedman E."/>
            <person name="Kallberg Y."/>
        </authorList>
    </citation>
    <scope>NUCLEOTIDE SEQUENCE [LARGE SCALE GENOMIC DNA]</scope>
</reference>
<keyword evidence="3" id="KW-1185">Reference proteome</keyword>
<feature type="chain" id="PRO_5043651496" evidence="1">
    <location>
        <begin position="28"/>
        <end position="56"/>
    </location>
</feature>
<dbReference type="AlphaFoldDB" id="A0AAV2BB35"/>
<keyword evidence="1" id="KW-0732">Signal</keyword>